<dbReference type="InterPro" id="IPR029044">
    <property type="entry name" value="Nucleotide-diphossugar_trans"/>
</dbReference>
<dbReference type="AlphaFoldDB" id="A0A183GJ89"/>
<protein>
    <submittedName>
        <fullName evidence="3">Nucleotid_trans domain-containing protein</fullName>
    </submittedName>
</protein>
<evidence type="ECO:0000313" key="1">
    <source>
        <dbReference type="EMBL" id="VDP34348.1"/>
    </source>
</evidence>
<proteinExistence type="predicted"/>
<dbReference type="PANTHER" id="PTHR31562">
    <property type="entry name" value="PROTEIN CBG18972"/>
    <property type="match status" value="1"/>
</dbReference>
<dbReference type="SUPFAM" id="SSF53448">
    <property type="entry name" value="Nucleotide-diphospho-sugar transferases"/>
    <property type="match status" value="1"/>
</dbReference>
<dbReference type="OrthoDB" id="407658at2759"/>
<gene>
    <name evidence="1" type="ORF">HPBE_LOCUS22730</name>
</gene>
<name>A0A183GJ89_HELPZ</name>
<dbReference type="Proteomes" id="UP000050761">
    <property type="component" value="Unassembled WGS sequence"/>
</dbReference>
<sequence length="273" mass="31009">MSNRAVFAGVIIVCAALNTWYLYGDELLLFSDSFQNVLTRSPEVPMNLKIAIVSVLDVSSSRAKYSTAMASMECYALRQNYTYLVANGADYRSDCKHKDITFQRHCIVAILLSSFDWILFVDADIGVVNENVRIEEFLDMNKDIIFYNRFFNHEIMAGSYAVRRCEFSKSFLHGWADYEFSLPSGQHGRDQGALHVRCIFSAFAHSESHVGLTTTELFTQFEEGVGGALSKFPIFCKCFLSLPHSLPSAQFYVVRFYSVEAVQAMYILLWLDS</sequence>
<dbReference type="InterPro" id="IPR004988">
    <property type="entry name" value="DUF273"/>
</dbReference>
<reference evidence="3" key="2">
    <citation type="submission" date="2019-09" db="UniProtKB">
        <authorList>
            <consortium name="WormBaseParasite"/>
        </authorList>
    </citation>
    <scope>IDENTIFICATION</scope>
</reference>
<organism evidence="2 3">
    <name type="scientific">Heligmosomoides polygyrus</name>
    <name type="common">Parasitic roundworm</name>
    <dbReference type="NCBI Taxonomy" id="6339"/>
    <lineage>
        <taxon>Eukaryota</taxon>
        <taxon>Metazoa</taxon>
        <taxon>Ecdysozoa</taxon>
        <taxon>Nematoda</taxon>
        <taxon>Chromadorea</taxon>
        <taxon>Rhabditida</taxon>
        <taxon>Rhabditina</taxon>
        <taxon>Rhabditomorpha</taxon>
        <taxon>Strongyloidea</taxon>
        <taxon>Heligmosomidae</taxon>
        <taxon>Heligmosomoides</taxon>
    </lineage>
</organism>
<keyword evidence="2" id="KW-1185">Reference proteome</keyword>
<evidence type="ECO:0000313" key="3">
    <source>
        <dbReference type="WBParaSite" id="HPBE_0002273301-mRNA-1"/>
    </source>
</evidence>
<dbReference type="Gene3D" id="3.90.550.10">
    <property type="entry name" value="Spore Coat Polysaccharide Biosynthesis Protein SpsA, Chain A"/>
    <property type="match status" value="1"/>
</dbReference>
<reference evidence="1 2" key="1">
    <citation type="submission" date="2018-11" db="EMBL/GenBank/DDBJ databases">
        <authorList>
            <consortium name="Pathogen Informatics"/>
        </authorList>
    </citation>
    <scope>NUCLEOTIDE SEQUENCE [LARGE SCALE GENOMIC DNA]</scope>
</reference>
<evidence type="ECO:0000313" key="2">
    <source>
        <dbReference type="Proteomes" id="UP000050761"/>
    </source>
</evidence>
<dbReference type="PANTHER" id="PTHR31562:SF7">
    <property type="entry name" value="NUCLEOTID_TRANS DOMAIN-CONTAINING PROTEIN"/>
    <property type="match status" value="1"/>
</dbReference>
<dbReference type="EMBL" id="UZAH01034295">
    <property type="protein sequence ID" value="VDP34348.1"/>
    <property type="molecule type" value="Genomic_DNA"/>
</dbReference>
<accession>A0A183GJ89</accession>
<dbReference type="WBParaSite" id="HPBE_0002273301-mRNA-1">
    <property type="protein sequence ID" value="HPBE_0002273301-mRNA-1"/>
    <property type="gene ID" value="HPBE_0002273301"/>
</dbReference>
<accession>A0A3P8DKF2</accession>
<dbReference type="Pfam" id="PF03314">
    <property type="entry name" value="DUF273"/>
    <property type="match status" value="1"/>
</dbReference>